<name>E3Q7F2_COLGM</name>
<evidence type="ECO:0000313" key="2">
    <source>
        <dbReference type="EMBL" id="EFQ26790.1"/>
    </source>
</evidence>
<dbReference type="EMBL" id="GG697335">
    <property type="protein sequence ID" value="EFQ26790.1"/>
    <property type="molecule type" value="Genomic_DNA"/>
</dbReference>
<proteinExistence type="predicted"/>
<dbReference type="HOGENOM" id="CLU_619641_0_0_1"/>
<dbReference type="eggNOG" id="ENOG502RUHV">
    <property type="taxonomic scope" value="Eukaryota"/>
</dbReference>
<dbReference type="GeneID" id="24407975"/>
<accession>E3Q7F2</accession>
<protein>
    <submittedName>
        <fullName evidence="2">Heterokaryon incompatibility protein</fullName>
    </submittedName>
</protein>
<dbReference type="OrthoDB" id="4476201at2759"/>
<dbReference type="STRING" id="645133.E3Q7F2"/>
<organism evidence="3">
    <name type="scientific">Colletotrichum graminicola (strain M1.001 / M2 / FGSC 10212)</name>
    <name type="common">Maize anthracnose fungus</name>
    <name type="synonym">Glomerella graminicola</name>
    <dbReference type="NCBI Taxonomy" id="645133"/>
    <lineage>
        <taxon>Eukaryota</taxon>
        <taxon>Fungi</taxon>
        <taxon>Dikarya</taxon>
        <taxon>Ascomycota</taxon>
        <taxon>Pezizomycotina</taxon>
        <taxon>Sordariomycetes</taxon>
        <taxon>Hypocreomycetidae</taxon>
        <taxon>Glomerellales</taxon>
        <taxon>Glomerellaceae</taxon>
        <taxon>Colletotrichum</taxon>
        <taxon>Colletotrichum graminicola species complex</taxon>
    </lineage>
</organism>
<dbReference type="InterPro" id="IPR052895">
    <property type="entry name" value="HetReg/Transcr_Mod"/>
</dbReference>
<dbReference type="PANTHER" id="PTHR24148:SF64">
    <property type="entry name" value="HETEROKARYON INCOMPATIBILITY DOMAIN-CONTAINING PROTEIN"/>
    <property type="match status" value="1"/>
</dbReference>
<dbReference type="Pfam" id="PF06985">
    <property type="entry name" value="HET"/>
    <property type="match status" value="1"/>
</dbReference>
<dbReference type="VEuPathDB" id="FungiDB:GLRG_02610"/>
<dbReference type="Proteomes" id="UP000008782">
    <property type="component" value="Unassembled WGS sequence"/>
</dbReference>
<dbReference type="InterPro" id="IPR010730">
    <property type="entry name" value="HET"/>
</dbReference>
<reference evidence="3" key="1">
    <citation type="journal article" date="2012" name="Nat. Genet.">
        <title>Lifestyle transitions in plant pathogenic Colletotrichum fungi deciphered by genome and transcriptome analyses.</title>
        <authorList>
            <person name="O'Connell R.J."/>
            <person name="Thon M.R."/>
            <person name="Hacquard S."/>
            <person name="Amyotte S.G."/>
            <person name="Kleemann J."/>
            <person name="Torres M.F."/>
            <person name="Damm U."/>
            <person name="Buiate E.A."/>
            <person name="Epstein L."/>
            <person name="Alkan N."/>
            <person name="Altmueller J."/>
            <person name="Alvarado-Balderrama L."/>
            <person name="Bauser C.A."/>
            <person name="Becker C."/>
            <person name="Birren B.W."/>
            <person name="Chen Z."/>
            <person name="Choi J."/>
            <person name="Crouch J.A."/>
            <person name="Duvick J.P."/>
            <person name="Farman M.A."/>
            <person name="Gan P."/>
            <person name="Heiman D."/>
            <person name="Henrissat B."/>
            <person name="Howard R.J."/>
            <person name="Kabbage M."/>
            <person name="Koch C."/>
            <person name="Kracher B."/>
            <person name="Kubo Y."/>
            <person name="Law A.D."/>
            <person name="Lebrun M.-H."/>
            <person name="Lee Y.-H."/>
            <person name="Miyara I."/>
            <person name="Moore N."/>
            <person name="Neumann U."/>
            <person name="Nordstroem K."/>
            <person name="Panaccione D.G."/>
            <person name="Panstruga R."/>
            <person name="Place M."/>
            <person name="Proctor R.H."/>
            <person name="Prusky D."/>
            <person name="Rech G."/>
            <person name="Reinhardt R."/>
            <person name="Rollins J.A."/>
            <person name="Rounsley S."/>
            <person name="Schardl C.L."/>
            <person name="Schwartz D.C."/>
            <person name="Shenoy N."/>
            <person name="Shirasu K."/>
            <person name="Sikhakolli U.R."/>
            <person name="Stueber K."/>
            <person name="Sukno S.A."/>
            <person name="Sweigard J.A."/>
            <person name="Takano Y."/>
            <person name="Takahara H."/>
            <person name="Trail F."/>
            <person name="van der Does H.C."/>
            <person name="Voll L.M."/>
            <person name="Will I."/>
            <person name="Young S."/>
            <person name="Zeng Q."/>
            <person name="Zhang J."/>
            <person name="Zhou S."/>
            <person name="Dickman M.B."/>
            <person name="Schulze-Lefert P."/>
            <person name="Ver Loren van Themaat E."/>
            <person name="Ma L.-J."/>
            <person name="Vaillancourt L.J."/>
        </authorList>
    </citation>
    <scope>NUCLEOTIDE SEQUENCE [LARGE SCALE GENOMIC DNA]</scope>
    <source>
        <strain evidence="3">M1.001 / M2 / FGSC 10212</strain>
    </source>
</reference>
<evidence type="ECO:0000313" key="3">
    <source>
        <dbReference type="Proteomes" id="UP000008782"/>
    </source>
</evidence>
<feature type="domain" description="Heterokaryon incompatibility" evidence="1">
    <location>
        <begin position="121"/>
        <end position="260"/>
    </location>
</feature>
<evidence type="ECO:0000259" key="1">
    <source>
        <dbReference type="Pfam" id="PF06985"/>
    </source>
</evidence>
<dbReference type="PANTHER" id="PTHR24148">
    <property type="entry name" value="ANKYRIN REPEAT DOMAIN-CONTAINING PROTEIN 39 HOMOLOG-RELATED"/>
    <property type="match status" value="1"/>
</dbReference>
<keyword evidence="3" id="KW-1185">Reference proteome</keyword>
<gene>
    <name evidence="2" type="ORF">GLRG_02610</name>
</gene>
<dbReference type="RefSeq" id="XP_008090810.1">
    <property type="nucleotide sequence ID" value="XM_008092619.1"/>
</dbReference>
<sequence>MSLPTADYRYHALSATDSIRLLTLSRDESQPHGMLLSLAEAHLSDRPEFVALSYTWRLPEYADARDRSDPGEEGRTFEVACDGRLMRISENLFSFLGSALAVRGAGAKKKTTATTVSSSSSSSSSTGLTSLTAELLNGLPMWIDAFCVDQGNNSERQHQVLLMHRIYSSARNVVIWMGPSEPEADFLWIHDRFIPRLARLTREKPEFVAQHLKKDPLCLSAEVALEIGLDTCSRWTTAWPLLVRFFRRRRWFDRGWVVQEVTMADPARALVLCGTTALSWRRLAALSQFLHQSNWGVLLTRHLVYPLVAAARSGFPLSSTLDFSISAEVLLGARANTQERLLDIGDKIRQISLIRPVLTNTAGRTSVVDSAGKWHRDAETAWFMCASLLVNLLRSSQLGDNRDHLYGCLALSSRKRDGTKLQGAALLGAGLFHASSPTSFMG</sequence>
<dbReference type="AlphaFoldDB" id="E3Q7F2"/>